<dbReference type="Proteomes" id="UP000053236">
    <property type="component" value="Unassembled WGS sequence"/>
</dbReference>
<gene>
    <name evidence="1" type="ORF">L915_08217</name>
    <name evidence="2" type="ORF">L916_08141</name>
    <name evidence="3" type="ORF">L917_08039</name>
</gene>
<evidence type="ECO:0000313" key="4">
    <source>
        <dbReference type="Proteomes" id="UP000053864"/>
    </source>
</evidence>
<reference evidence="3" key="1">
    <citation type="submission" date="2013-11" db="EMBL/GenBank/DDBJ databases">
        <title>The Genome Sequence of Phytophthora parasitica CHvinca01.</title>
        <authorList>
            <consortium name="The Broad Institute Genomics Platform"/>
            <person name="Russ C."/>
            <person name="Tyler B."/>
            <person name="Panabieres F."/>
            <person name="Shan W."/>
            <person name="Tripathy S."/>
            <person name="Grunwald N."/>
            <person name="Machado M."/>
            <person name="Johnson C.S."/>
            <person name="Arredondo F."/>
            <person name="Hong C."/>
            <person name="Coffey M."/>
            <person name="Young S.K."/>
            <person name="Zeng Q."/>
            <person name="Gargeya S."/>
            <person name="Fitzgerald M."/>
            <person name="Abouelleil A."/>
            <person name="Alvarado L."/>
            <person name="Chapman S.B."/>
            <person name="Gainer-Dewar J."/>
            <person name="Goldberg J."/>
            <person name="Griggs A."/>
            <person name="Gujja S."/>
            <person name="Hansen M."/>
            <person name="Howarth C."/>
            <person name="Imamovic A."/>
            <person name="Ireland A."/>
            <person name="Larimer J."/>
            <person name="McCowan C."/>
            <person name="Murphy C."/>
            <person name="Pearson M."/>
            <person name="Poon T.W."/>
            <person name="Priest M."/>
            <person name="Roberts A."/>
            <person name="Saif S."/>
            <person name="Shea T."/>
            <person name="Sykes S."/>
            <person name="Wortman J."/>
            <person name="Nusbaum C."/>
            <person name="Birren B."/>
        </authorList>
    </citation>
    <scope>NUCLEOTIDE SEQUENCE [LARGE SCALE GENOMIC DNA]</scope>
    <source>
        <strain evidence="3">CHvinca01</strain>
    </source>
</reference>
<evidence type="ECO:0000313" key="2">
    <source>
        <dbReference type="EMBL" id="ETL40759.1"/>
    </source>
</evidence>
<dbReference type="Proteomes" id="UP000054423">
    <property type="component" value="Unassembled WGS sequence"/>
</dbReference>
<dbReference type="EMBL" id="KI679502">
    <property type="protein sequence ID" value="ETL93905.1"/>
    <property type="molecule type" value="Genomic_DNA"/>
</dbReference>
<dbReference type="AlphaFoldDB" id="W2LB50"/>
<reference evidence="1" key="2">
    <citation type="submission" date="2013-11" db="EMBL/GenBank/DDBJ databases">
        <title>The Genome Sequence of Phytophthora parasitica CJ02B3.</title>
        <authorList>
            <consortium name="The Broad Institute Genomics Platform"/>
            <person name="Russ C."/>
            <person name="Tyler B."/>
            <person name="Panabieres F."/>
            <person name="Shan W."/>
            <person name="Tripathy S."/>
            <person name="Grunwald N."/>
            <person name="Machado M."/>
            <person name="Johnson C.S."/>
            <person name="Arredondo F."/>
            <person name="Hong C."/>
            <person name="Coffey M."/>
            <person name="Young S.K."/>
            <person name="Zeng Q."/>
            <person name="Gargeya S."/>
            <person name="Fitzgerald M."/>
            <person name="Abouelleil A."/>
            <person name="Alvarado L."/>
            <person name="Chapman S.B."/>
            <person name="Gainer-Dewar J."/>
            <person name="Goldberg J."/>
            <person name="Griggs A."/>
            <person name="Gujja S."/>
            <person name="Hansen M."/>
            <person name="Howarth C."/>
            <person name="Imamovic A."/>
            <person name="Ireland A."/>
            <person name="Larimer J."/>
            <person name="McCowan C."/>
            <person name="Murphy C."/>
            <person name="Pearson M."/>
            <person name="Poon T.W."/>
            <person name="Priest M."/>
            <person name="Roberts A."/>
            <person name="Saif S."/>
            <person name="Shea T."/>
            <person name="Sykes S."/>
            <person name="Wortman J."/>
            <person name="Nusbaum C."/>
            <person name="Birren B."/>
        </authorList>
    </citation>
    <scope>NUCLEOTIDE SEQUENCE [LARGE SCALE GENOMIC DNA]</scope>
    <source>
        <strain evidence="1">CJ02B3</strain>
    </source>
</reference>
<organism evidence="3">
    <name type="scientific">Phytophthora nicotianae</name>
    <name type="common">Potato buckeye rot agent</name>
    <name type="synonym">Phytophthora parasitica</name>
    <dbReference type="NCBI Taxonomy" id="4792"/>
    <lineage>
        <taxon>Eukaryota</taxon>
        <taxon>Sar</taxon>
        <taxon>Stramenopiles</taxon>
        <taxon>Oomycota</taxon>
        <taxon>Peronosporomycetes</taxon>
        <taxon>Peronosporales</taxon>
        <taxon>Peronosporaceae</taxon>
        <taxon>Phytophthora</taxon>
    </lineage>
</organism>
<dbReference type="OrthoDB" id="125800at2759"/>
<evidence type="ECO:0000313" key="1">
    <source>
        <dbReference type="EMBL" id="ETK87332.1"/>
    </source>
</evidence>
<name>W2LB50_PHYNI</name>
<protein>
    <submittedName>
        <fullName evidence="3">Uncharacterized protein</fullName>
    </submittedName>
</protein>
<dbReference type="EMBL" id="KI672784">
    <property type="protein sequence ID" value="ETL40759.1"/>
    <property type="molecule type" value="Genomic_DNA"/>
</dbReference>
<dbReference type="Proteomes" id="UP000053864">
    <property type="component" value="Unassembled WGS sequence"/>
</dbReference>
<sequence>YEGYEKEFVAWCTEEQLCDGATVTKGRLHHFLPEEVVGRE</sequence>
<proteinExistence type="predicted"/>
<reference evidence="2 4" key="3">
    <citation type="submission" date="2013-11" db="EMBL/GenBank/DDBJ databases">
        <title>The Genome Sequence of Phytophthora parasitica CJ05E6.</title>
        <authorList>
            <consortium name="The Broad Institute Genomics Platform"/>
            <person name="Russ C."/>
            <person name="Tyler B."/>
            <person name="Panabieres F."/>
            <person name="Shan W."/>
            <person name="Tripathy S."/>
            <person name="Grunwald N."/>
            <person name="Machado M."/>
            <person name="Johnson C.S."/>
            <person name="Arredondo F."/>
            <person name="Hong C."/>
            <person name="Coffey M."/>
            <person name="Young S.K."/>
            <person name="Zeng Q."/>
            <person name="Gargeya S."/>
            <person name="Fitzgerald M."/>
            <person name="Abouelleil A."/>
            <person name="Alvarado L."/>
            <person name="Chapman S.B."/>
            <person name="Gainer-Dewar J."/>
            <person name="Goldberg J."/>
            <person name="Griggs A."/>
            <person name="Gujja S."/>
            <person name="Hansen M."/>
            <person name="Howarth C."/>
            <person name="Imamovic A."/>
            <person name="Ireland A."/>
            <person name="Larimer J."/>
            <person name="McCowan C."/>
            <person name="Murphy C."/>
            <person name="Pearson M."/>
            <person name="Poon T.W."/>
            <person name="Priest M."/>
            <person name="Roberts A."/>
            <person name="Saif S."/>
            <person name="Shea T."/>
            <person name="Sykes S."/>
            <person name="Wortman J."/>
            <person name="Nusbaum C."/>
            <person name="Birren B."/>
        </authorList>
    </citation>
    <scope>NUCLEOTIDE SEQUENCE [LARGE SCALE GENOMIC DNA]</scope>
    <source>
        <strain evidence="2 4">CJ05E6</strain>
    </source>
</reference>
<evidence type="ECO:0000313" key="3">
    <source>
        <dbReference type="EMBL" id="ETL93905.1"/>
    </source>
</evidence>
<accession>W2LB50</accession>
<feature type="non-terminal residue" evidence="3">
    <location>
        <position position="1"/>
    </location>
</feature>
<dbReference type="EMBL" id="KI686159">
    <property type="protein sequence ID" value="ETK87332.1"/>
    <property type="molecule type" value="Genomic_DNA"/>
</dbReference>